<feature type="region of interest" description="Disordered" evidence="1">
    <location>
        <begin position="122"/>
        <end position="156"/>
    </location>
</feature>
<organism evidence="2 3">
    <name type="scientific">Micromonospora matsumotoense</name>
    <dbReference type="NCBI Taxonomy" id="121616"/>
    <lineage>
        <taxon>Bacteria</taxon>
        <taxon>Bacillati</taxon>
        <taxon>Actinomycetota</taxon>
        <taxon>Actinomycetes</taxon>
        <taxon>Micromonosporales</taxon>
        <taxon>Micromonosporaceae</taxon>
        <taxon>Micromonospora</taxon>
    </lineage>
</organism>
<gene>
    <name evidence="2" type="ORF">GA0070216_107277</name>
</gene>
<proteinExistence type="predicted"/>
<reference evidence="3" key="1">
    <citation type="submission" date="2016-06" db="EMBL/GenBank/DDBJ databases">
        <authorList>
            <person name="Varghese N."/>
            <person name="Submissions Spin"/>
        </authorList>
    </citation>
    <scope>NUCLEOTIDE SEQUENCE [LARGE SCALE GENOMIC DNA]</scope>
    <source>
        <strain evidence="3">DSM 44100</strain>
    </source>
</reference>
<evidence type="ECO:0000313" key="2">
    <source>
        <dbReference type="EMBL" id="SCF25552.1"/>
    </source>
</evidence>
<evidence type="ECO:0000313" key="3">
    <source>
        <dbReference type="Proteomes" id="UP000198797"/>
    </source>
</evidence>
<keyword evidence="3" id="KW-1185">Reference proteome</keyword>
<dbReference type="Proteomes" id="UP000198797">
    <property type="component" value="Unassembled WGS sequence"/>
</dbReference>
<protein>
    <submittedName>
        <fullName evidence="2">Uncharacterized protein</fullName>
    </submittedName>
</protein>
<dbReference type="STRING" id="121616.GA0070216_107277"/>
<accession>A0A1C4YXP2</accession>
<dbReference type="AlphaFoldDB" id="A0A1C4YXP2"/>
<name>A0A1C4YXP2_9ACTN</name>
<dbReference type="EMBL" id="FMCU01000007">
    <property type="protein sequence ID" value="SCF25552.1"/>
    <property type="molecule type" value="Genomic_DNA"/>
</dbReference>
<dbReference type="RefSeq" id="WP_176739000.1">
    <property type="nucleotide sequence ID" value="NZ_FMCU01000007.1"/>
</dbReference>
<sequence>MPERDTHSDERFDQVGDEVSAAVTRAASVLEEELSAGIASARRLQEKLTADRRVDPAAFDEVAGRVRKDTHSLIDMVAAQLPAAGERGELTRRYAADAHDVLDSLIDLARLAPELANGLIERVSSQGRPPAFDDGPARVRRPAGAPPAGGEPDPVS</sequence>
<evidence type="ECO:0000256" key="1">
    <source>
        <dbReference type="SAM" id="MobiDB-lite"/>
    </source>
</evidence>